<dbReference type="Pfam" id="PF04101">
    <property type="entry name" value="Glyco_tran_28_C"/>
    <property type="match status" value="1"/>
</dbReference>
<keyword evidence="9 10" id="KW-0961">Cell wall biogenesis/degradation</keyword>
<evidence type="ECO:0000256" key="5">
    <source>
        <dbReference type="ARBA" id="ARBA00022960"/>
    </source>
</evidence>
<keyword evidence="4 10" id="KW-0808">Transferase</keyword>
<evidence type="ECO:0000259" key="12">
    <source>
        <dbReference type="Pfam" id="PF04101"/>
    </source>
</evidence>
<evidence type="ECO:0000256" key="8">
    <source>
        <dbReference type="ARBA" id="ARBA00023306"/>
    </source>
</evidence>
<feature type="domain" description="Glycosyl transferase family 28 C-terminal" evidence="12">
    <location>
        <begin position="189"/>
        <end position="334"/>
    </location>
</feature>
<dbReference type="InterPro" id="IPR006009">
    <property type="entry name" value="GlcNAc_MurG"/>
</dbReference>
<evidence type="ECO:0000256" key="10">
    <source>
        <dbReference type="HAMAP-Rule" id="MF_00033"/>
    </source>
</evidence>
<evidence type="ECO:0000259" key="11">
    <source>
        <dbReference type="Pfam" id="PF03033"/>
    </source>
</evidence>
<protein>
    <recommendedName>
        <fullName evidence="10">UDP-N-acetylglucosamine--N-acetylmuramyl-(pentapeptide) pyrophosphoryl-undecaprenol N-acetylglucosamine transferase</fullName>
        <ecNumber evidence="10">2.4.1.227</ecNumber>
    </recommendedName>
    <alternativeName>
        <fullName evidence="10">Undecaprenyl-PP-MurNAc-pentapeptide-UDPGlcNAc GlcNAc transferase</fullName>
    </alternativeName>
</protein>
<dbReference type="InterPro" id="IPR007235">
    <property type="entry name" value="Glyco_trans_28_C"/>
</dbReference>
<gene>
    <name evidence="10" type="primary">murG</name>
    <name evidence="13" type="ORF">ACFO4N_02435</name>
</gene>
<dbReference type="EMBL" id="JBHSFW010000001">
    <property type="protein sequence ID" value="MFC4617584.1"/>
    <property type="molecule type" value="Genomic_DNA"/>
</dbReference>
<keyword evidence="2 10" id="KW-0132">Cell division</keyword>
<evidence type="ECO:0000256" key="3">
    <source>
        <dbReference type="ARBA" id="ARBA00022676"/>
    </source>
</evidence>
<dbReference type="InterPro" id="IPR004276">
    <property type="entry name" value="GlycoTrans_28_N"/>
</dbReference>
<comment type="similarity">
    <text evidence="10">Belongs to the glycosyltransferase 28 family. MurG subfamily.</text>
</comment>
<comment type="function">
    <text evidence="10">Cell wall formation. Catalyzes the transfer of a GlcNAc subunit on undecaprenyl-pyrophosphoryl-MurNAc-pentapeptide (lipid intermediate I) to form undecaprenyl-pyrophosphoryl-MurNAc-(pentapeptide)GlcNAc (lipid intermediate II).</text>
</comment>
<organism evidence="13 14">
    <name type="scientific">Camelliibacillus cellulosilyticus</name>
    <dbReference type="NCBI Taxonomy" id="2174486"/>
    <lineage>
        <taxon>Bacteria</taxon>
        <taxon>Bacillati</taxon>
        <taxon>Bacillota</taxon>
        <taxon>Bacilli</taxon>
        <taxon>Bacillales</taxon>
        <taxon>Sporolactobacillaceae</taxon>
        <taxon>Camelliibacillus</taxon>
    </lineage>
</organism>
<sequence length="357" mass="39638">MEKHIILTGGGSAGHVTVNLALIPELIKEGWTIDYIGSHNGIEKELLSDVKDVRYHAISTGKLRRYFDWNNFKDPFKVLKGTFQAYRILKKQKAQVVFSKGGFVSVPVILASRLRKVPSIIHESDLTPGLANKIAAPFATKVCVTFPETSKHIKGDKAVHVGAVIRENLFKGSAEKGFKICDLRRGKPVILIMGGSLGAKAINQAVRANLDRLLQDFQIIHLCGKGNVDHELKKPGYKQFEYVKEELPDLFAITDLIVSRAGSNAIFECLALKKPMLLIPLPKSASRGDQIDNAKSFQKAGFAEVVMEENLEQAFLPTLEKLYNERDHYIGTMKTQGGSDGLVKIMNMIESIKKVKR</sequence>
<evidence type="ECO:0000256" key="2">
    <source>
        <dbReference type="ARBA" id="ARBA00022618"/>
    </source>
</evidence>
<comment type="subcellular location">
    <subcellularLocation>
        <location evidence="10">Cell membrane</location>
        <topology evidence="10">Peripheral membrane protein</topology>
        <orientation evidence="10">Cytoplasmic side</orientation>
    </subcellularLocation>
</comment>
<feature type="binding site" evidence="10">
    <location>
        <position position="166"/>
    </location>
    <ligand>
        <name>UDP-N-acetyl-alpha-D-glucosamine</name>
        <dbReference type="ChEBI" id="CHEBI:57705"/>
    </ligand>
</feature>
<comment type="catalytic activity">
    <reaction evidence="10">
        <text>di-trans,octa-cis-undecaprenyl diphospho-N-acetyl-alpha-D-muramoyl-L-alanyl-D-glutamyl-meso-2,6-diaminopimeloyl-D-alanyl-D-alanine + UDP-N-acetyl-alpha-D-glucosamine = di-trans,octa-cis-undecaprenyl diphospho-[N-acetyl-alpha-D-glucosaminyl-(1-&gt;4)]-N-acetyl-alpha-D-muramoyl-L-alanyl-D-glutamyl-meso-2,6-diaminopimeloyl-D-alanyl-D-alanine + UDP + H(+)</text>
        <dbReference type="Rhea" id="RHEA:31227"/>
        <dbReference type="ChEBI" id="CHEBI:15378"/>
        <dbReference type="ChEBI" id="CHEBI:57705"/>
        <dbReference type="ChEBI" id="CHEBI:58223"/>
        <dbReference type="ChEBI" id="CHEBI:61387"/>
        <dbReference type="ChEBI" id="CHEBI:61388"/>
        <dbReference type="EC" id="2.4.1.227"/>
    </reaction>
</comment>
<evidence type="ECO:0000256" key="4">
    <source>
        <dbReference type="ARBA" id="ARBA00022679"/>
    </source>
</evidence>
<proteinExistence type="inferred from homology"/>
<dbReference type="RefSeq" id="WP_376845510.1">
    <property type="nucleotide sequence ID" value="NZ_JBHSFW010000001.1"/>
</dbReference>
<keyword evidence="3 10" id="KW-0328">Glycosyltransferase</keyword>
<comment type="pathway">
    <text evidence="10">Cell wall biogenesis; peptidoglycan biosynthesis.</text>
</comment>
<dbReference type="Gene3D" id="3.40.50.2000">
    <property type="entry name" value="Glycogen Phosphorylase B"/>
    <property type="match status" value="2"/>
</dbReference>
<keyword evidence="1 10" id="KW-1003">Cell membrane</keyword>
<evidence type="ECO:0000256" key="9">
    <source>
        <dbReference type="ARBA" id="ARBA00023316"/>
    </source>
</evidence>
<dbReference type="CDD" id="cd03785">
    <property type="entry name" value="GT28_MurG"/>
    <property type="match status" value="1"/>
</dbReference>
<feature type="binding site" evidence="10">
    <location>
        <begin position="12"/>
        <end position="14"/>
    </location>
    <ligand>
        <name>UDP-N-acetyl-alpha-D-glucosamine</name>
        <dbReference type="ChEBI" id="CHEBI:57705"/>
    </ligand>
</feature>
<evidence type="ECO:0000256" key="7">
    <source>
        <dbReference type="ARBA" id="ARBA00023136"/>
    </source>
</evidence>
<comment type="caution">
    <text evidence="13">The sequence shown here is derived from an EMBL/GenBank/DDBJ whole genome shotgun (WGS) entry which is preliminary data.</text>
</comment>
<dbReference type="PANTHER" id="PTHR21015">
    <property type="entry name" value="UDP-N-ACETYLGLUCOSAMINE--N-ACETYLMURAMYL-(PENTAPEPTIDE) PYROPHOSPHORYL-UNDECAPRENOL N-ACETYLGLUCOSAMINE TRANSFERASE 1"/>
    <property type="match status" value="1"/>
</dbReference>
<feature type="domain" description="Glycosyltransferase family 28 N-terminal" evidence="11">
    <location>
        <begin position="5"/>
        <end position="143"/>
    </location>
</feature>
<accession>A0ABV9GK97</accession>
<reference evidence="14" key="1">
    <citation type="journal article" date="2019" name="Int. J. Syst. Evol. Microbiol.">
        <title>The Global Catalogue of Microorganisms (GCM) 10K type strain sequencing project: providing services to taxonomists for standard genome sequencing and annotation.</title>
        <authorList>
            <consortium name="The Broad Institute Genomics Platform"/>
            <consortium name="The Broad Institute Genome Sequencing Center for Infectious Disease"/>
            <person name="Wu L."/>
            <person name="Ma J."/>
        </authorList>
    </citation>
    <scope>NUCLEOTIDE SEQUENCE [LARGE SCALE GENOMIC DNA]</scope>
    <source>
        <strain evidence="14">CGMCC 1.16306</strain>
    </source>
</reference>
<evidence type="ECO:0000256" key="1">
    <source>
        <dbReference type="ARBA" id="ARBA00022475"/>
    </source>
</evidence>
<dbReference type="Proteomes" id="UP001596022">
    <property type="component" value="Unassembled WGS sequence"/>
</dbReference>
<evidence type="ECO:0000313" key="13">
    <source>
        <dbReference type="EMBL" id="MFC4617584.1"/>
    </source>
</evidence>
<dbReference type="SUPFAM" id="SSF53756">
    <property type="entry name" value="UDP-Glycosyltransferase/glycogen phosphorylase"/>
    <property type="match status" value="1"/>
</dbReference>
<comment type="caution">
    <text evidence="10">Lacks conserved residue(s) required for the propagation of feature annotation.</text>
</comment>
<keyword evidence="5 10" id="KW-0133">Cell shape</keyword>
<feature type="binding site" evidence="10">
    <location>
        <position position="290"/>
    </location>
    <ligand>
        <name>UDP-N-acetyl-alpha-D-glucosamine</name>
        <dbReference type="ChEBI" id="CHEBI:57705"/>
    </ligand>
</feature>
<dbReference type="HAMAP" id="MF_00033">
    <property type="entry name" value="MurG"/>
    <property type="match status" value="1"/>
</dbReference>
<evidence type="ECO:0000256" key="6">
    <source>
        <dbReference type="ARBA" id="ARBA00022984"/>
    </source>
</evidence>
<dbReference type="NCBIfam" id="NF009102">
    <property type="entry name" value="PRK12446.1"/>
    <property type="match status" value="1"/>
</dbReference>
<evidence type="ECO:0000313" key="14">
    <source>
        <dbReference type="Proteomes" id="UP001596022"/>
    </source>
</evidence>
<keyword evidence="7 10" id="KW-0472">Membrane</keyword>
<dbReference type="PANTHER" id="PTHR21015:SF27">
    <property type="entry name" value="UDP-N-ACETYLGLUCOSAMINE--N-ACETYLMURAMYL-(PENTAPEPTIDE) PYROPHOSPHORYL-UNDECAPRENOL N-ACETYLGLUCOSAMINE TRANSFERASE"/>
    <property type="match status" value="1"/>
</dbReference>
<keyword evidence="14" id="KW-1185">Reference proteome</keyword>
<dbReference type="Pfam" id="PF03033">
    <property type="entry name" value="Glyco_transf_28"/>
    <property type="match status" value="1"/>
</dbReference>
<keyword evidence="6 10" id="KW-0573">Peptidoglycan synthesis</keyword>
<keyword evidence="8 10" id="KW-0131">Cell cycle</keyword>
<name>A0ABV9GK97_9BACL</name>
<feature type="binding site" evidence="10">
    <location>
        <position position="196"/>
    </location>
    <ligand>
        <name>UDP-N-acetyl-alpha-D-glucosamine</name>
        <dbReference type="ChEBI" id="CHEBI:57705"/>
    </ligand>
</feature>
<dbReference type="EC" id="2.4.1.227" evidence="10"/>